<dbReference type="OrthoDB" id="6057514at2"/>
<proteinExistence type="predicted"/>
<evidence type="ECO:0000259" key="3">
    <source>
        <dbReference type="PROSITE" id="PS01124"/>
    </source>
</evidence>
<evidence type="ECO:0000256" key="1">
    <source>
        <dbReference type="ARBA" id="ARBA00023015"/>
    </source>
</evidence>
<keyword evidence="1" id="KW-0805">Transcription regulation</keyword>
<evidence type="ECO:0000256" key="2">
    <source>
        <dbReference type="ARBA" id="ARBA00023163"/>
    </source>
</evidence>
<keyword evidence="5" id="KW-1185">Reference proteome</keyword>
<dbReference type="SUPFAM" id="SSF52317">
    <property type="entry name" value="Class I glutamine amidotransferase-like"/>
    <property type="match status" value="1"/>
</dbReference>
<dbReference type="GO" id="GO:0043565">
    <property type="term" value="F:sequence-specific DNA binding"/>
    <property type="evidence" value="ECO:0007669"/>
    <property type="project" value="InterPro"/>
</dbReference>
<gene>
    <name evidence="4" type="ORF">FU839_03515</name>
</gene>
<accession>A0A5C8M6E6</accession>
<evidence type="ECO:0000313" key="5">
    <source>
        <dbReference type="Proteomes" id="UP000321814"/>
    </source>
</evidence>
<dbReference type="PANTHER" id="PTHR43130">
    <property type="entry name" value="ARAC-FAMILY TRANSCRIPTIONAL REGULATOR"/>
    <property type="match status" value="1"/>
</dbReference>
<dbReference type="PROSITE" id="PS01124">
    <property type="entry name" value="HTH_ARAC_FAMILY_2"/>
    <property type="match status" value="1"/>
</dbReference>
<keyword evidence="2" id="KW-0804">Transcription</keyword>
<dbReference type="AlphaFoldDB" id="A0A5C8M6E6"/>
<dbReference type="Pfam" id="PF12833">
    <property type="entry name" value="HTH_18"/>
    <property type="match status" value="1"/>
</dbReference>
<dbReference type="InterPro" id="IPR029062">
    <property type="entry name" value="Class_I_gatase-like"/>
</dbReference>
<dbReference type="EMBL" id="VRLR01000001">
    <property type="protein sequence ID" value="TXK83352.1"/>
    <property type="molecule type" value="Genomic_DNA"/>
</dbReference>
<organism evidence="4 5">
    <name type="scientific">Rheinheimera tangshanensis</name>
    <dbReference type="NCBI Taxonomy" id="400153"/>
    <lineage>
        <taxon>Bacteria</taxon>
        <taxon>Pseudomonadati</taxon>
        <taxon>Pseudomonadota</taxon>
        <taxon>Gammaproteobacteria</taxon>
        <taxon>Chromatiales</taxon>
        <taxon>Chromatiaceae</taxon>
        <taxon>Rheinheimera</taxon>
    </lineage>
</organism>
<dbReference type="InterPro" id="IPR009057">
    <property type="entry name" value="Homeodomain-like_sf"/>
</dbReference>
<dbReference type="InterPro" id="IPR002818">
    <property type="entry name" value="DJ-1/PfpI"/>
</dbReference>
<dbReference type="GO" id="GO:0003700">
    <property type="term" value="F:DNA-binding transcription factor activity"/>
    <property type="evidence" value="ECO:0007669"/>
    <property type="project" value="InterPro"/>
</dbReference>
<dbReference type="Gene3D" id="3.40.50.880">
    <property type="match status" value="1"/>
</dbReference>
<dbReference type="PANTHER" id="PTHR43130:SF3">
    <property type="entry name" value="HTH-TYPE TRANSCRIPTIONAL REGULATOR RV1931C"/>
    <property type="match status" value="1"/>
</dbReference>
<dbReference type="InterPro" id="IPR052158">
    <property type="entry name" value="INH-QAR"/>
</dbReference>
<dbReference type="CDD" id="cd03137">
    <property type="entry name" value="GATase1_AraC_1"/>
    <property type="match status" value="1"/>
</dbReference>
<sequence length="319" mass="35045">MNKRIGLIVYDDFQILDLAALTVFEFANSMQQKIQYQFASLSLDGGPVRSSTGVVIETQAIGFGSYDTLIIAGALLIPKAMPALEAKLKEAASDTKRIASICSGAFVLANSGLLDGKRATTHWAWGRDLQQQHPAVLVDEDKIYVKDGQVWTSAGATACIDLALALVEADLGAEVTKSIARLMVVHHRRTGGQSQFSAMAELEPSSDRVRDALKFAKENLQKDLTVEDLAEHVHWSPRHFSRVFHNQTGIAPAKAIEKLRLEAAQSLIEQGHSSISRIATLTGFGDEERMRRAFLRTYGQSPKAFVHLARLQQDNVYLS</sequence>
<dbReference type="Gene3D" id="1.10.10.60">
    <property type="entry name" value="Homeodomain-like"/>
    <property type="match status" value="1"/>
</dbReference>
<dbReference type="RefSeq" id="WP_147903183.1">
    <property type="nucleotide sequence ID" value="NZ_BAAAGC010000002.1"/>
</dbReference>
<name>A0A5C8M6E6_9GAMM</name>
<dbReference type="SMART" id="SM00342">
    <property type="entry name" value="HTH_ARAC"/>
    <property type="match status" value="1"/>
</dbReference>
<dbReference type="Pfam" id="PF01965">
    <property type="entry name" value="DJ-1_PfpI"/>
    <property type="match status" value="1"/>
</dbReference>
<evidence type="ECO:0000313" key="4">
    <source>
        <dbReference type="EMBL" id="TXK83352.1"/>
    </source>
</evidence>
<dbReference type="Proteomes" id="UP000321814">
    <property type="component" value="Unassembled WGS sequence"/>
</dbReference>
<dbReference type="SUPFAM" id="SSF46689">
    <property type="entry name" value="Homeodomain-like"/>
    <property type="match status" value="2"/>
</dbReference>
<reference evidence="4 5" key="1">
    <citation type="submission" date="2019-08" db="EMBL/GenBank/DDBJ databases">
        <title>Draft genome analysis of Rheinheimera tangshanensis isolated from the roots of fresh rice plants (Oryza sativa).</title>
        <authorList>
            <person name="Yu Q."/>
            <person name="Qi Y."/>
            <person name="Zhang H."/>
            <person name="Pu J."/>
        </authorList>
    </citation>
    <scope>NUCLEOTIDE SEQUENCE [LARGE SCALE GENOMIC DNA]</scope>
    <source>
        <strain evidence="4 5">JA3-B52</strain>
    </source>
</reference>
<feature type="domain" description="HTH araC/xylS-type" evidence="3">
    <location>
        <begin position="210"/>
        <end position="308"/>
    </location>
</feature>
<dbReference type="InterPro" id="IPR018060">
    <property type="entry name" value="HTH_AraC"/>
</dbReference>
<protein>
    <submittedName>
        <fullName evidence="4">GlxA family transcriptional regulator</fullName>
    </submittedName>
</protein>
<comment type="caution">
    <text evidence="4">The sequence shown here is derived from an EMBL/GenBank/DDBJ whole genome shotgun (WGS) entry which is preliminary data.</text>
</comment>